<dbReference type="AlphaFoldDB" id="A0AAV2HBL1"/>
<dbReference type="PROSITE" id="PS50948">
    <property type="entry name" value="PAN"/>
    <property type="match status" value="1"/>
</dbReference>
<evidence type="ECO:0000313" key="3">
    <source>
        <dbReference type="Proteomes" id="UP001497497"/>
    </source>
</evidence>
<name>A0AAV2HBL1_LYMST</name>
<dbReference type="InterPro" id="IPR003609">
    <property type="entry name" value="Pan_app"/>
</dbReference>
<reference evidence="2 3" key="1">
    <citation type="submission" date="2024-04" db="EMBL/GenBank/DDBJ databases">
        <authorList>
            <consortium name="Genoscope - CEA"/>
            <person name="William W."/>
        </authorList>
    </citation>
    <scope>NUCLEOTIDE SEQUENCE [LARGE SCALE GENOMIC DNA]</scope>
</reference>
<dbReference type="SUPFAM" id="SSF57414">
    <property type="entry name" value="Hairpin loop containing domain-like"/>
    <property type="match status" value="1"/>
</dbReference>
<protein>
    <recommendedName>
        <fullName evidence="1">Apple domain-containing protein</fullName>
    </recommendedName>
</protein>
<dbReference type="Pfam" id="PF00024">
    <property type="entry name" value="PAN_1"/>
    <property type="match status" value="1"/>
</dbReference>
<keyword evidence="3" id="KW-1185">Reference proteome</keyword>
<accession>A0AAV2HBL1</accession>
<dbReference type="Proteomes" id="UP001497497">
    <property type="component" value="Unassembled WGS sequence"/>
</dbReference>
<dbReference type="Gene3D" id="3.50.4.10">
    <property type="entry name" value="Hepatocyte Growth Factor"/>
    <property type="match status" value="1"/>
</dbReference>
<sequence>MMEQEYLHICEMEVYVSAAYYKESLFLKRDSWMLSMAPVMTLNVPDVMACSQLCLLQRENDIKCTAFNWLAGMGQCQLFHVDPNNATVLSSLVVHAGCSFVMDKN</sequence>
<evidence type="ECO:0000313" key="2">
    <source>
        <dbReference type="EMBL" id="CAL1530648.1"/>
    </source>
</evidence>
<dbReference type="EMBL" id="CAXITT010000073">
    <property type="protein sequence ID" value="CAL1530648.1"/>
    <property type="molecule type" value="Genomic_DNA"/>
</dbReference>
<comment type="caution">
    <text evidence="2">The sequence shown here is derived from an EMBL/GenBank/DDBJ whole genome shotgun (WGS) entry which is preliminary data.</text>
</comment>
<feature type="domain" description="Apple" evidence="1">
    <location>
        <begin position="10"/>
        <end position="105"/>
    </location>
</feature>
<proteinExistence type="predicted"/>
<evidence type="ECO:0000259" key="1">
    <source>
        <dbReference type="PROSITE" id="PS50948"/>
    </source>
</evidence>
<organism evidence="2 3">
    <name type="scientific">Lymnaea stagnalis</name>
    <name type="common">Great pond snail</name>
    <name type="synonym">Helix stagnalis</name>
    <dbReference type="NCBI Taxonomy" id="6523"/>
    <lineage>
        <taxon>Eukaryota</taxon>
        <taxon>Metazoa</taxon>
        <taxon>Spiralia</taxon>
        <taxon>Lophotrochozoa</taxon>
        <taxon>Mollusca</taxon>
        <taxon>Gastropoda</taxon>
        <taxon>Heterobranchia</taxon>
        <taxon>Euthyneura</taxon>
        <taxon>Panpulmonata</taxon>
        <taxon>Hygrophila</taxon>
        <taxon>Lymnaeoidea</taxon>
        <taxon>Lymnaeidae</taxon>
        <taxon>Lymnaea</taxon>
    </lineage>
</organism>
<gene>
    <name evidence="2" type="ORF">GSLYS_00004773001</name>
</gene>